<evidence type="ECO:0000256" key="4">
    <source>
        <dbReference type="PROSITE-ProRule" id="PRU00125"/>
    </source>
</evidence>
<feature type="compositionally biased region" description="Basic and acidic residues" evidence="6">
    <location>
        <begin position="198"/>
        <end position="213"/>
    </location>
</feature>
<evidence type="ECO:0000313" key="9">
    <source>
        <dbReference type="EMBL" id="CDK28787.1"/>
    </source>
</evidence>
<dbReference type="EMBL" id="HG793130">
    <property type="protein sequence ID" value="CDK28787.1"/>
    <property type="molecule type" value="Genomic_DNA"/>
</dbReference>
<feature type="compositionally biased region" description="Low complexity" evidence="6">
    <location>
        <begin position="571"/>
        <end position="580"/>
    </location>
</feature>
<evidence type="ECO:0000259" key="8">
    <source>
        <dbReference type="PROSITE" id="PS50238"/>
    </source>
</evidence>
<dbReference type="GO" id="GO:0005938">
    <property type="term" value="C:cell cortex"/>
    <property type="evidence" value="ECO:0007669"/>
    <property type="project" value="UniProtKB-ARBA"/>
</dbReference>
<feature type="compositionally biased region" description="Polar residues" evidence="6">
    <location>
        <begin position="553"/>
        <end position="567"/>
    </location>
</feature>
<evidence type="ECO:0000256" key="3">
    <source>
        <dbReference type="ARBA" id="ARBA00022833"/>
    </source>
</evidence>
<feature type="coiled-coil region" evidence="5">
    <location>
        <begin position="483"/>
        <end position="538"/>
    </location>
</feature>
<dbReference type="Pfam" id="PF00620">
    <property type="entry name" value="RhoGAP"/>
    <property type="match status" value="1"/>
</dbReference>
<feature type="compositionally biased region" description="Polar residues" evidence="6">
    <location>
        <begin position="180"/>
        <end position="195"/>
    </location>
</feature>
<reference evidence="9" key="2">
    <citation type="submission" date="2014-02" db="EMBL/GenBank/DDBJ databases">
        <title>Complete DNA sequence of /Kuraishia capsulata/ illustrates novel genomic features among budding yeasts (/Saccharomycotina/).</title>
        <authorList>
            <person name="Morales L."/>
            <person name="Noel B."/>
            <person name="Porcel B."/>
            <person name="Marcet-Houben M."/>
            <person name="Hullo M-F."/>
            <person name="Sacerdot C."/>
            <person name="Tekaia F."/>
            <person name="Leh-Louis V."/>
            <person name="Despons L."/>
            <person name="Khanna V."/>
            <person name="Aury J-M."/>
            <person name="Barbe V."/>
            <person name="Couloux A."/>
            <person name="Labadie K."/>
            <person name="Pelletier E."/>
            <person name="Souciet J-L."/>
            <person name="Boekhout T."/>
            <person name="Gabaldon T."/>
            <person name="Wincker P."/>
            <person name="Dujon B."/>
        </authorList>
    </citation>
    <scope>NUCLEOTIDE SEQUENCE</scope>
    <source>
        <strain evidence="9">CBS 1993</strain>
    </source>
</reference>
<dbReference type="InterPro" id="IPR001781">
    <property type="entry name" value="Znf_LIM"/>
</dbReference>
<dbReference type="GO" id="GO:0005933">
    <property type="term" value="C:cellular bud"/>
    <property type="evidence" value="ECO:0007669"/>
    <property type="project" value="UniProtKB-ARBA"/>
</dbReference>
<dbReference type="PANTHER" id="PTHR23176">
    <property type="entry name" value="RHO/RAC/CDC GTPASE-ACTIVATING PROTEIN"/>
    <property type="match status" value="1"/>
</dbReference>
<keyword evidence="4" id="KW-0440">LIM domain</keyword>
<dbReference type="OrthoDB" id="19923at2759"/>
<dbReference type="PROSITE" id="PS50238">
    <property type="entry name" value="RHOGAP"/>
    <property type="match status" value="1"/>
</dbReference>
<gene>
    <name evidence="9" type="ORF">KUCA_T00004772001</name>
</gene>
<dbReference type="SUPFAM" id="SSF48350">
    <property type="entry name" value="GTPase activation domain, GAP"/>
    <property type="match status" value="1"/>
</dbReference>
<feature type="region of interest" description="Disordered" evidence="6">
    <location>
        <begin position="148"/>
        <end position="237"/>
    </location>
</feature>
<dbReference type="PANTHER" id="PTHR23176:SF128">
    <property type="entry name" value="RHO GTPASE-ACTIVATING PROTEIN RGD1"/>
    <property type="match status" value="1"/>
</dbReference>
<dbReference type="HOGENOM" id="CLU_003874_1_0_1"/>
<reference evidence="9" key="1">
    <citation type="submission" date="2013-12" db="EMBL/GenBank/DDBJ databases">
        <authorList>
            <person name="Genoscope - CEA"/>
        </authorList>
    </citation>
    <scope>NUCLEOTIDE SEQUENCE</scope>
    <source>
        <strain evidence="9">CBS 1993</strain>
    </source>
</reference>
<dbReference type="PROSITE" id="PS50023">
    <property type="entry name" value="LIM_DOMAIN_2"/>
    <property type="match status" value="1"/>
</dbReference>
<evidence type="ECO:0000259" key="7">
    <source>
        <dbReference type="PROSITE" id="PS50023"/>
    </source>
</evidence>
<dbReference type="InterPro" id="IPR000198">
    <property type="entry name" value="RhoGAP_dom"/>
</dbReference>
<dbReference type="GeneID" id="34522165"/>
<keyword evidence="5" id="KW-0175">Coiled coil</keyword>
<dbReference type="GO" id="GO:0007165">
    <property type="term" value="P:signal transduction"/>
    <property type="evidence" value="ECO:0007669"/>
    <property type="project" value="InterPro"/>
</dbReference>
<dbReference type="SMART" id="SM00132">
    <property type="entry name" value="LIM"/>
    <property type="match status" value="2"/>
</dbReference>
<evidence type="ECO:0000313" key="10">
    <source>
        <dbReference type="Proteomes" id="UP000019384"/>
    </source>
</evidence>
<dbReference type="CDD" id="cd09395">
    <property type="entry name" value="LIM2_Rga"/>
    <property type="match status" value="1"/>
</dbReference>
<feature type="region of interest" description="Disordered" evidence="6">
    <location>
        <begin position="551"/>
        <end position="580"/>
    </location>
</feature>
<dbReference type="InterPro" id="IPR008936">
    <property type="entry name" value="Rho_GTPase_activation_prot"/>
</dbReference>
<organism evidence="9 10">
    <name type="scientific">Kuraishia capsulata CBS 1993</name>
    <dbReference type="NCBI Taxonomy" id="1382522"/>
    <lineage>
        <taxon>Eukaryota</taxon>
        <taxon>Fungi</taxon>
        <taxon>Dikarya</taxon>
        <taxon>Ascomycota</taxon>
        <taxon>Saccharomycotina</taxon>
        <taxon>Pichiomycetes</taxon>
        <taxon>Pichiales</taxon>
        <taxon>Pichiaceae</taxon>
        <taxon>Kuraishia</taxon>
    </lineage>
</organism>
<keyword evidence="1" id="KW-0343">GTPase activation</keyword>
<dbReference type="SMART" id="SM00324">
    <property type="entry name" value="RhoGAP"/>
    <property type="match status" value="1"/>
</dbReference>
<dbReference type="STRING" id="1382522.W6MU02"/>
<dbReference type="Pfam" id="PF00412">
    <property type="entry name" value="LIM"/>
    <property type="match status" value="2"/>
</dbReference>
<dbReference type="CDD" id="cd00159">
    <property type="entry name" value="RhoGAP"/>
    <property type="match status" value="1"/>
</dbReference>
<evidence type="ECO:0000256" key="5">
    <source>
        <dbReference type="SAM" id="Coils"/>
    </source>
</evidence>
<dbReference type="Gene3D" id="1.10.555.10">
    <property type="entry name" value="Rho GTPase activation protein"/>
    <property type="match status" value="1"/>
</dbReference>
<dbReference type="RefSeq" id="XP_022460777.1">
    <property type="nucleotide sequence ID" value="XM_022605840.1"/>
</dbReference>
<protein>
    <recommendedName>
        <fullName evidence="11">Rho-GAP domain-containing protein</fullName>
    </recommendedName>
</protein>
<proteinExistence type="predicted"/>
<dbReference type="GO" id="GO:0005096">
    <property type="term" value="F:GTPase activator activity"/>
    <property type="evidence" value="ECO:0007669"/>
    <property type="project" value="UniProtKB-KW"/>
</dbReference>
<dbReference type="CDD" id="cd09394">
    <property type="entry name" value="LIM1_Rga"/>
    <property type="match status" value="1"/>
</dbReference>
<feature type="domain" description="LIM zinc-binding" evidence="7">
    <location>
        <begin position="28"/>
        <end position="90"/>
    </location>
</feature>
<keyword evidence="2 4" id="KW-0479">Metal-binding</keyword>
<dbReference type="GO" id="GO:0046872">
    <property type="term" value="F:metal ion binding"/>
    <property type="evidence" value="ECO:0007669"/>
    <property type="project" value="UniProtKB-KW"/>
</dbReference>
<evidence type="ECO:0008006" key="11">
    <source>
        <dbReference type="Google" id="ProtNLM"/>
    </source>
</evidence>
<keyword evidence="3 4" id="KW-0862">Zinc</keyword>
<dbReference type="Gene3D" id="2.10.110.10">
    <property type="entry name" value="Cysteine Rich Protein"/>
    <property type="match status" value="2"/>
</dbReference>
<dbReference type="InterPro" id="IPR050729">
    <property type="entry name" value="Rho-GAP"/>
</dbReference>
<evidence type="ECO:0000256" key="6">
    <source>
        <dbReference type="SAM" id="MobiDB-lite"/>
    </source>
</evidence>
<feature type="compositionally biased region" description="Low complexity" evidence="6">
    <location>
        <begin position="157"/>
        <end position="169"/>
    </location>
</feature>
<feature type="compositionally biased region" description="Polar residues" evidence="6">
    <location>
        <begin position="379"/>
        <end position="389"/>
    </location>
</feature>
<name>W6MU02_9ASCO</name>
<feature type="region of interest" description="Disordered" evidence="6">
    <location>
        <begin position="353"/>
        <end position="403"/>
    </location>
</feature>
<keyword evidence="10" id="KW-1185">Reference proteome</keyword>
<dbReference type="Proteomes" id="UP000019384">
    <property type="component" value="Unassembled WGS sequence"/>
</dbReference>
<accession>W6MU02</accession>
<sequence>MSAALTYVQTMANVHVAPEDEIDEQMGQNCKKCGLAIREGHAYELGGDRWHTHCFNCSKCSRLLGVNSNFLVLGTGALVCSECSYSCKSCGKKIYDLAILTGNDAYCSSCFRCRSCKRQIEDLRYARTSKGLFCMSCHERLISRKKKHDSRRILKPTNSSEGSASTTSSLYDKHLPETPAHSSGSSSTLPIQNADTETETKSKLSRELEHSAEDVDDASSISIPVRSPRRSDRVGSVPVHLDLNSTPVLNQEVQQDAYIQSQSLKHTPEGTPEVPALSSLSPYGNIRSNMQGVMSPGNRKAMVIDDEEDDDENELFNDPYRVSAQESASKDGSVIIGENAFSGLTTEMKGLNIGNISAEPPSTPSRMFSPPSTPDRTDPVTSQSGSTQGHSRKHSGGLGRAFSIRSPKAKQIFNFHRHKRSISGNLEVSSTAEKLEKAANETDTDADPNTTPVFSTAAFSTPPLASYESIPSRSPTTHKRSISDSVQKDYKQAEAQLSSLQAEVSHLIHKKTALMRDLETLETQKANLTTDIAVLLEQQKKLEVDTKVEQNRAKSLNSTTDESTTIDVSEKTSTSSNSSKIAEPIAIVNPDETVHSLENSADRSRQKARFWKRSKNTKGILASSPSYQNALNISIDENEVVETEVPPQSGFLSSMIKSRSNNFLSLRNSENAQKIPAEVAVPGKELYKSTLQDRADYEGRPIPFIVERCIAEVEKRGLKSEGIYRISGASSAIDRLETSFRELDLGDESDLRNLAKAISGDINCVTGTLKRYLGKLAEPVIPYSFYDSFINIGSLEVSEQKEALRNVLQNLPNSNREVLLRLSKHLELISNSGNENRMNVHSLSVVFAPTLARYKEADPSREMIDMGSRSAVTELMFLHYDYLLGE</sequence>
<evidence type="ECO:0000256" key="1">
    <source>
        <dbReference type="ARBA" id="ARBA00022468"/>
    </source>
</evidence>
<evidence type="ECO:0000256" key="2">
    <source>
        <dbReference type="ARBA" id="ARBA00022723"/>
    </source>
</evidence>
<feature type="domain" description="Rho-GAP" evidence="8">
    <location>
        <begin position="689"/>
        <end position="884"/>
    </location>
</feature>
<dbReference type="AlphaFoldDB" id="W6MU02"/>
<dbReference type="PROSITE" id="PS00478">
    <property type="entry name" value="LIM_DOMAIN_1"/>
    <property type="match status" value="1"/>
</dbReference>